<protein>
    <submittedName>
        <fullName evidence="1">Uncharacterized protein</fullName>
    </submittedName>
</protein>
<gene>
    <name evidence="1" type="ORF">MRATA1EN3_LOCUS19902</name>
</gene>
<accession>A0ACB0F8R3</accession>
<evidence type="ECO:0000313" key="2">
    <source>
        <dbReference type="Proteomes" id="UP001162501"/>
    </source>
</evidence>
<sequence>MRQTGRKSKYPASSVPQIKLGPECWGGWSGREDRTLLGLAGACRRGDAAGGPPGRRLFPEREAVATPQNPLGSFAGPLYSPQSSRRLAATTARPPPPLRWGGGDGPASVGREGIPAHWRQSGPGTPRPASGEGSVEDGASIAPVWAAAGHTVQFGKKVGGDTQRAESQEGGTGRGRGGKSGRVGRLRAARWGPATPRPRLPAERLGAEAPGHRLEPRPSRESGRGRRSQETRWGEVGAGVL</sequence>
<reference evidence="1" key="1">
    <citation type="submission" date="2023-05" db="EMBL/GenBank/DDBJ databases">
        <authorList>
            <consortium name="ELIXIR-Norway"/>
        </authorList>
    </citation>
    <scope>NUCLEOTIDE SEQUENCE</scope>
</reference>
<proteinExistence type="predicted"/>
<evidence type="ECO:0000313" key="1">
    <source>
        <dbReference type="EMBL" id="CAI9708689.1"/>
    </source>
</evidence>
<dbReference type="EMBL" id="OX596117">
    <property type="protein sequence ID" value="CAI9708689.1"/>
    <property type="molecule type" value="Genomic_DNA"/>
</dbReference>
<dbReference type="Proteomes" id="UP001162501">
    <property type="component" value="Chromosome 33"/>
</dbReference>
<organism evidence="1 2">
    <name type="scientific">Rangifer tarandus platyrhynchus</name>
    <name type="common">Svalbard reindeer</name>
    <dbReference type="NCBI Taxonomy" id="3082113"/>
    <lineage>
        <taxon>Eukaryota</taxon>
        <taxon>Metazoa</taxon>
        <taxon>Chordata</taxon>
        <taxon>Craniata</taxon>
        <taxon>Vertebrata</taxon>
        <taxon>Euteleostomi</taxon>
        <taxon>Mammalia</taxon>
        <taxon>Eutheria</taxon>
        <taxon>Laurasiatheria</taxon>
        <taxon>Artiodactyla</taxon>
        <taxon>Ruminantia</taxon>
        <taxon>Pecora</taxon>
        <taxon>Cervidae</taxon>
        <taxon>Odocoileinae</taxon>
        <taxon>Rangifer</taxon>
    </lineage>
</organism>
<name>A0ACB0F8R3_RANTA</name>